<reference evidence="2" key="1">
    <citation type="journal article" date="2015" name="Nature">
        <title>Complex archaea that bridge the gap between prokaryotes and eukaryotes.</title>
        <authorList>
            <person name="Spang A."/>
            <person name="Saw J.H."/>
            <person name="Jorgensen S.L."/>
            <person name="Zaremba-Niedzwiedzka K."/>
            <person name="Martijn J."/>
            <person name="Lind A.E."/>
            <person name="van Eijk R."/>
            <person name="Schleper C."/>
            <person name="Guy L."/>
            <person name="Ettema T.J."/>
        </authorList>
    </citation>
    <scope>NUCLEOTIDE SEQUENCE</scope>
</reference>
<feature type="compositionally biased region" description="Acidic residues" evidence="1">
    <location>
        <begin position="80"/>
        <end position="94"/>
    </location>
</feature>
<feature type="compositionally biased region" description="Basic and acidic residues" evidence="1">
    <location>
        <begin position="270"/>
        <end position="281"/>
    </location>
</feature>
<organism evidence="2">
    <name type="scientific">marine sediment metagenome</name>
    <dbReference type="NCBI Taxonomy" id="412755"/>
    <lineage>
        <taxon>unclassified sequences</taxon>
        <taxon>metagenomes</taxon>
        <taxon>ecological metagenomes</taxon>
    </lineage>
</organism>
<feature type="compositionally biased region" description="Basic and acidic residues" evidence="1">
    <location>
        <begin position="48"/>
        <end position="66"/>
    </location>
</feature>
<comment type="caution">
    <text evidence="2">The sequence shown here is derived from an EMBL/GenBank/DDBJ whole genome shotgun (WGS) entry which is preliminary data.</text>
</comment>
<feature type="region of interest" description="Disordered" evidence="1">
    <location>
        <begin position="1"/>
        <end position="136"/>
    </location>
</feature>
<gene>
    <name evidence="2" type="ORF">LCGC14_0395090</name>
</gene>
<feature type="compositionally biased region" description="Low complexity" evidence="1">
    <location>
        <begin position="306"/>
        <end position="316"/>
    </location>
</feature>
<feature type="compositionally biased region" description="Basic and acidic residues" evidence="1">
    <location>
        <begin position="1"/>
        <end position="14"/>
    </location>
</feature>
<evidence type="ECO:0000313" key="2">
    <source>
        <dbReference type="EMBL" id="KKN73944.1"/>
    </source>
</evidence>
<evidence type="ECO:0000256" key="1">
    <source>
        <dbReference type="SAM" id="MobiDB-lite"/>
    </source>
</evidence>
<feature type="region of interest" description="Disordered" evidence="1">
    <location>
        <begin position="270"/>
        <end position="323"/>
    </location>
</feature>
<protein>
    <submittedName>
        <fullName evidence="2">Uncharacterized protein</fullName>
    </submittedName>
</protein>
<dbReference type="EMBL" id="LAZR01000334">
    <property type="protein sequence ID" value="KKN73944.1"/>
    <property type="molecule type" value="Genomic_DNA"/>
</dbReference>
<proteinExistence type="predicted"/>
<feature type="compositionally biased region" description="Basic and acidic residues" evidence="1">
    <location>
        <begin position="111"/>
        <end position="134"/>
    </location>
</feature>
<dbReference type="AlphaFoldDB" id="A0A0F9T431"/>
<name>A0A0F9T431_9ZZZZ</name>
<sequence>MNEEKKKEEKKVEEKEEEVLSPLEKIQQAVDAKKKKEAGSITGLLDLPAKEEIEEEKKEEEKKEEKKEEEEKEEEKKEETEEEEKEEKEEEEVEDKLVAEIARVSALAAGHETEIQGGPKEEKEEEKKEEKKGDPPAFLAPVEVKDIVYIEKDTMGETFDEKDVTSMNKVLNKVVTEANRRGRTQAFQDVLKIVPQIIDQRVKGHLAAMEFWRKNPGLEKLSIKHPGLKDFVAIKTNEIQTKNPKFTLGQVYNQVDQEVQAILGDRIKETKEEQADSEEKKKVVRIPRKPGASRTIPIKTEKKTKQSSQQDQMSDLSRYRRGE</sequence>
<accession>A0A0F9T431</accession>